<proteinExistence type="predicted"/>
<dbReference type="GO" id="GO:0031870">
    <property type="term" value="F:thromboxane A2 receptor binding"/>
    <property type="evidence" value="ECO:0007669"/>
    <property type="project" value="TreeGrafter"/>
</dbReference>
<dbReference type="EMBL" id="OW240913">
    <property type="protein sequence ID" value="CAH2251157.1"/>
    <property type="molecule type" value="Genomic_DNA"/>
</dbReference>
<dbReference type="Pfam" id="PF18111">
    <property type="entry name" value="RPGR1_C"/>
    <property type="match status" value="1"/>
</dbReference>
<gene>
    <name evidence="2" type="ORF">PECUL_23A033469</name>
</gene>
<protein>
    <submittedName>
        <fullName evidence="2">Fantom isoform X4</fullName>
    </submittedName>
</protein>
<organism evidence="2 3">
    <name type="scientific">Pelobates cultripes</name>
    <name type="common">Western spadefoot toad</name>
    <dbReference type="NCBI Taxonomy" id="61616"/>
    <lineage>
        <taxon>Eukaryota</taxon>
        <taxon>Metazoa</taxon>
        <taxon>Chordata</taxon>
        <taxon>Craniata</taxon>
        <taxon>Vertebrata</taxon>
        <taxon>Euteleostomi</taxon>
        <taxon>Amphibia</taxon>
        <taxon>Batrachia</taxon>
        <taxon>Anura</taxon>
        <taxon>Pelobatoidea</taxon>
        <taxon>Pelobatidae</taxon>
        <taxon>Pelobates</taxon>
    </lineage>
</organism>
<dbReference type="GO" id="GO:0046548">
    <property type="term" value="P:retinal rod cell development"/>
    <property type="evidence" value="ECO:0007669"/>
    <property type="project" value="TreeGrafter"/>
</dbReference>
<dbReference type="PANTHER" id="PTHR14240">
    <property type="entry name" value="RETINITIS PIGMENTOSA GTPASE REGULATOR-INTERACTING PROTEIN"/>
    <property type="match status" value="1"/>
</dbReference>
<dbReference type="GO" id="GO:1905515">
    <property type="term" value="P:non-motile cilium assembly"/>
    <property type="evidence" value="ECO:0007669"/>
    <property type="project" value="TreeGrafter"/>
</dbReference>
<evidence type="ECO:0000259" key="1">
    <source>
        <dbReference type="Pfam" id="PF18111"/>
    </source>
</evidence>
<sequence>MSELRDYGRQAVPNSVCSRLPEFRWLLAHRDPVVGVFLTLGVKFTVVSDPPEDEQDMECEDVGFAHIGLQEILQSGKDIINRSIEIYDAQTGGQVIGKMTVTVEAAVALQSILLK</sequence>
<dbReference type="InterPro" id="IPR041091">
    <property type="entry name" value="RPGRIP1_C"/>
</dbReference>
<feature type="domain" description="RPGRIP1 C-terminal" evidence="1">
    <location>
        <begin position="42"/>
        <end position="113"/>
    </location>
</feature>
<dbReference type="Gene3D" id="2.60.40.150">
    <property type="entry name" value="C2 domain"/>
    <property type="match status" value="1"/>
</dbReference>
<dbReference type="GO" id="GO:0032391">
    <property type="term" value="C:photoreceptor connecting cilium"/>
    <property type="evidence" value="ECO:0007669"/>
    <property type="project" value="TreeGrafter"/>
</dbReference>
<dbReference type="PANTHER" id="PTHR14240:SF4">
    <property type="entry name" value="PROTEIN FANTOM"/>
    <property type="match status" value="1"/>
</dbReference>
<reference evidence="2" key="1">
    <citation type="submission" date="2022-03" db="EMBL/GenBank/DDBJ databases">
        <authorList>
            <person name="Alioto T."/>
            <person name="Alioto T."/>
            <person name="Gomez Garrido J."/>
        </authorList>
    </citation>
    <scope>NUCLEOTIDE SEQUENCE</scope>
</reference>
<accession>A0AAD1REI9</accession>
<evidence type="ECO:0000313" key="3">
    <source>
        <dbReference type="Proteomes" id="UP001295444"/>
    </source>
</evidence>
<dbReference type="AlphaFoldDB" id="A0AAD1REI9"/>
<dbReference type="Proteomes" id="UP001295444">
    <property type="component" value="Chromosome 02"/>
</dbReference>
<evidence type="ECO:0000313" key="2">
    <source>
        <dbReference type="EMBL" id="CAH2251157.1"/>
    </source>
</evidence>
<name>A0AAD1REI9_PELCU</name>
<keyword evidence="3" id="KW-1185">Reference proteome</keyword>
<dbReference type="InterPro" id="IPR035892">
    <property type="entry name" value="C2_domain_sf"/>
</dbReference>
<dbReference type="InterPro" id="IPR031139">
    <property type="entry name" value="RPGRIP1_fam"/>
</dbReference>